<evidence type="ECO:0000256" key="4">
    <source>
        <dbReference type="ARBA" id="ARBA00022692"/>
    </source>
</evidence>
<evidence type="ECO:0000256" key="12">
    <source>
        <dbReference type="HAMAP-Rule" id="MF_01811"/>
    </source>
</evidence>
<evidence type="ECO:0000256" key="1">
    <source>
        <dbReference type="ARBA" id="ARBA00004651"/>
    </source>
</evidence>
<dbReference type="GO" id="GO:0051205">
    <property type="term" value="P:protein insertion into membrane"/>
    <property type="evidence" value="ECO:0007669"/>
    <property type="project" value="TreeGrafter"/>
</dbReference>
<feature type="transmembrane region" description="Helical" evidence="12">
    <location>
        <begin position="177"/>
        <end position="197"/>
    </location>
</feature>
<keyword evidence="11" id="KW-0449">Lipoprotein</keyword>
<accession>A0A6C2C6V4</accession>
<evidence type="ECO:0000259" key="14">
    <source>
        <dbReference type="Pfam" id="PF02096"/>
    </source>
</evidence>
<dbReference type="InterPro" id="IPR023060">
    <property type="entry name" value="YidC/YidC1/YidC2_Firmicutes"/>
</dbReference>
<comment type="similarity">
    <text evidence="12">Belongs to the OXA1/ALB3/YidC family. Type 2 subfamily.</text>
</comment>
<sequence>MQKTEKLRKFSIPAIITAVIALLVMIIAAITYSGSLTGTGFWQGVIIDNFARSILGVSEWFGSSYGFGIIVFTLLIRLLILPLMIFQTNSMVKMQEVAPQLKALQAKYPSKDQASMRAMQLEQSALYKEAGVNPFASFIPLLIQMPVLIALYQAIRTTKELQVGSFLWAQLGSNDPYFILPLLAAFFTFASSYLVMIGQPEKNGMTTSMTYIMPVIIFFMAFQLPSALSIYWVISNAFQTGQTWFIQNPFKLREERANKKAAQKAQERAIQKAKRSRKR</sequence>
<keyword evidence="9" id="KW-0564">Palmitate</keyword>
<name>A0A6C2C6V4_9LACO</name>
<keyword evidence="5 12" id="KW-0732">Signal</keyword>
<dbReference type="PANTHER" id="PTHR12428">
    <property type="entry name" value="OXA1"/>
    <property type="match status" value="1"/>
</dbReference>
<evidence type="ECO:0000256" key="10">
    <source>
        <dbReference type="ARBA" id="ARBA00023186"/>
    </source>
</evidence>
<dbReference type="InterPro" id="IPR001708">
    <property type="entry name" value="YidC/ALB3/OXA1/COX18"/>
</dbReference>
<dbReference type="EMBL" id="SDGZ01000015">
    <property type="protein sequence ID" value="TYC49105.1"/>
    <property type="molecule type" value="Genomic_DNA"/>
</dbReference>
<evidence type="ECO:0000313" key="16">
    <source>
        <dbReference type="Proteomes" id="UP000371977"/>
    </source>
</evidence>
<keyword evidence="10 12" id="KW-0143">Chaperone</keyword>
<protein>
    <recommendedName>
        <fullName evidence="12">Membrane protein insertase YidC</fullName>
    </recommendedName>
    <alternativeName>
        <fullName evidence="12">Foldase YidC</fullName>
    </alternativeName>
    <alternativeName>
        <fullName evidence="12">Membrane integrase YidC</fullName>
    </alternativeName>
    <alternativeName>
        <fullName evidence="12">Membrane protein YidC</fullName>
    </alternativeName>
</protein>
<dbReference type="GO" id="GO:0015031">
    <property type="term" value="P:protein transport"/>
    <property type="evidence" value="ECO:0007669"/>
    <property type="project" value="UniProtKB-KW"/>
</dbReference>
<organism evidence="15 16">
    <name type="scientific">Weissella muntiaci</name>
    <dbReference type="NCBI Taxonomy" id="2508881"/>
    <lineage>
        <taxon>Bacteria</taxon>
        <taxon>Bacillati</taxon>
        <taxon>Bacillota</taxon>
        <taxon>Bacilli</taxon>
        <taxon>Lactobacillales</taxon>
        <taxon>Lactobacillaceae</taxon>
        <taxon>Weissella</taxon>
    </lineage>
</organism>
<evidence type="ECO:0000256" key="8">
    <source>
        <dbReference type="ARBA" id="ARBA00023136"/>
    </source>
</evidence>
<dbReference type="AlphaFoldDB" id="A0A6C2C6V4"/>
<dbReference type="InterPro" id="IPR028055">
    <property type="entry name" value="YidC/Oxa/ALB_C"/>
</dbReference>
<comment type="function">
    <text evidence="12">Required for the insertion and/or proper folding and/or complex formation of integral membrane proteins into the membrane. Involved in integration of membrane proteins that insert both dependently and independently of the Sec translocase complex, as well as at least some lipoproteins.</text>
</comment>
<keyword evidence="4 12" id="KW-0812">Transmembrane</keyword>
<proteinExistence type="inferred from homology"/>
<keyword evidence="3 12" id="KW-1003">Cell membrane</keyword>
<keyword evidence="8 12" id="KW-0472">Membrane</keyword>
<keyword evidence="2 12" id="KW-0813">Transport</keyword>
<keyword evidence="6 12" id="KW-0653">Protein transport</keyword>
<dbReference type="NCBIfam" id="TIGR03592">
    <property type="entry name" value="yidC_oxa1_cterm"/>
    <property type="match status" value="1"/>
</dbReference>
<evidence type="ECO:0000256" key="3">
    <source>
        <dbReference type="ARBA" id="ARBA00022475"/>
    </source>
</evidence>
<dbReference type="PRINTS" id="PR00701">
    <property type="entry name" value="60KDINNERMP"/>
</dbReference>
<evidence type="ECO:0000256" key="5">
    <source>
        <dbReference type="ARBA" id="ARBA00022729"/>
    </source>
</evidence>
<evidence type="ECO:0000313" key="15">
    <source>
        <dbReference type="EMBL" id="TYC49105.1"/>
    </source>
</evidence>
<dbReference type="RefSeq" id="WP_148622967.1">
    <property type="nucleotide sequence ID" value="NZ_SDGZ01000015.1"/>
</dbReference>
<dbReference type="GO" id="GO:0005886">
    <property type="term" value="C:plasma membrane"/>
    <property type="evidence" value="ECO:0007669"/>
    <property type="project" value="UniProtKB-SubCell"/>
</dbReference>
<evidence type="ECO:0000256" key="11">
    <source>
        <dbReference type="ARBA" id="ARBA00023288"/>
    </source>
</evidence>
<evidence type="ECO:0000256" key="9">
    <source>
        <dbReference type="ARBA" id="ARBA00023139"/>
    </source>
</evidence>
<evidence type="ECO:0000256" key="2">
    <source>
        <dbReference type="ARBA" id="ARBA00022448"/>
    </source>
</evidence>
<dbReference type="InterPro" id="IPR047196">
    <property type="entry name" value="YidC_ALB_C"/>
</dbReference>
<feature type="region of interest" description="Disordered" evidence="13">
    <location>
        <begin position="257"/>
        <end position="279"/>
    </location>
</feature>
<gene>
    <name evidence="12" type="primary">yidC</name>
    <name evidence="15" type="ORF">ESZ50_07615</name>
</gene>
<feature type="transmembrane region" description="Helical" evidence="12">
    <location>
        <begin position="12"/>
        <end position="32"/>
    </location>
</feature>
<evidence type="ECO:0000256" key="6">
    <source>
        <dbReference type="ARBA" id="ARBA00022927"/>
    </source>
</evidence>
<feature type="transmembrane region" description="Helical" evidence="12">
    <location>
        <begin position="209"/>
        <end position="234"/>
    </location>
</feature>
<dbReference type="PANTHER" id="PTHR12428:SF65">
    <property type="entry name" value="CYTOCHROME C OXIDASE ASSEMBLY PROTEIN COX18, MITOCHONDRIAL"/>
    <property type="match status" value="1"/>
</dbReference>
<dbReference type="Proteomes" id="UP000371977">
    <property type="component" value="Unassembled WGS sequence"/>
</dbReference>
<feature type="domain" description="Membrane insertase YidC/Oxa/ALB C-terminal" evidence="14">
    <location>
        <begin position="65"/>
        <end position="248"/>
    </location>
</feature>
<keyword evidence="7 12" id="KW-1133">Transmembrane helix</keyword>
<comment type="caution">
    <text evidence="15">The sequence shown here is derived from an EMBL/GenBank/DDBJ whole genome shotgun (WGS) entry which is preliminary data.</text>
</comment>
<dbReference type="CDD" id="cd20070">
    <property type="entry name" value="5TM_YidC_Alb3"/>
    <property type="match status" value="1"/>
</dbReference>
<dbReference type="Pfam" id="PF02096">
    <property type="entry name" value="60KD_IMP"/>
    <property type="match status" value="1"/>
</dbReference>
<keyword evidence="16" id="KW-1185">Reference proteome</keyword>
<dbReference type="OrthoDB" id="9780552at2"/>
<evidence type="ECO:0000256" key="13">
    <source>
        <dbReference type="SAM" id="MobiDB-lite"/>
    </source>
</evidence>
<dbReference type="GO" id="GO:0032977">
    <property type="term" value="F:membrane insertase activity"/>
    <property type="evidence" value="ECO:0007669"/>
    <property type="project" value="InterPro"/>
</dbReference>
<dbReference type="HAMAP" id="MF_01811">
    <property type="entry name" value="YidC_type2"/>
    <property type="match status" value="1"/>
</dbReference>
<reference evidence="15 16" key="1">
    <citation type="submission" date="2019-01" db="EMBL/GenBank/DDBJ databases">
        <title>Weissella sp. nov., a novel lactic acid bacterium isolated from animal feces.</title>
        <authorList>
            <person name="Wang L.-T."/>
        </authorList>
    </citation>
    <scope>NUCLEOTIDE SEQUENCE [LARGE SCALE GENOMIC DNA]</scope>
    <source>
        <strain evidence="15 16">8H-2</strain>
    </source>
</reference>
<feature type="transmembrane region" description="Helical" evidence="12">
    <location>
        <begin position="65"/>
        <end position="86"/>
    </location>
</feature>
<comment type="subcellular location">
    <subcellularLocation>
        <location evidence="1 12">Cell membrane</location>
        <topology evidence="1 12">Multi-pass membrane protein</topology>
    </subcellularLocation>
</comment>
<evidence type="ECO:0000256" key="7">
    <source>
        <dbReference type="ARBA" id="ARBA00022989"/>
    </source>
</evidence>